<dbReference type="PROSITE" id="PS51378">
    <property type="entry name" value="INVERT_DEFENSINS"/>
    <property type="match status" value="1"/>
</dbReference>
<feature type="domain" description="Invertebrate defensins family profile" evidence="10">
    <location>
        <begin position="61"/>
        <end position="101"/>
    </location>
</feature>
<name>B4MQX3_DROWI</name>
<dbReference type="STRING" id="7260.B4MQX3"/>
<dbReference type="OrthoDB" id="10038290at2759"/>
<dbReference type="GO" id="GO:0005615">
    <property type="term" value="C:extracellular space"/>
    <property type="evidence" value="ECO:0007669"/>
    <property type="project" value="TreeGrafter"/>
</dbReference>
<feature type="chain" id="PRO_5002818411" evidence="9">
    <location>
        <begin position="21"/>
        <end position="101"/>
    </location>
</feature>
<keyword evidence="2" id="KW-0964">Secreted</keyword>
<accession>B4MQX3</accession>
<dbReference type="eggNOG" id="ENOG502SD3P">
    <property type="taxonomic scope" value="Eukaryota"/>
</dbReference>
<dbReference type="HOGENOM" id="CLU_174272_0_0_1"/>
<evidence type="ECO:0000259" key="10">
    <source>
        <dbReference type="PROSITE" id="PS51378"/>
    </source>
</evidence>
<keyword evidence="7" id="KW-0044">Antibiotic</keyword>
<dbReference type="GO" id="GO:0050830">
    <property type="term" value="P:defense response to Gram-positive bacterium"/>
    <property type="evidence" value="ECO:0007669"/>
    <property type="project" value="UniProtKB-ARBA"/>
</dbReference>
<proteinExistence type="predicted"/>
<dbReference type="EMBL" id="CH963849">
    <property type="protein sequence ID" value="EDW74512.1"/>
    <property type="molecule type" value="Genomic_DNA"/>
</dbReference>
<keyword evidence="5" id="KW-0391">Immunity</keyword>
<reference evidence="11 12" key="1">
    <citation type="journal article" date="2007" name="Nature">
        <title>Evolution of genes and genomes on the Drosophila phylogeny.</title>
        <authorList>
            <consortium name="Drosophila 12 Genomes Consortium"/>
            <person name="Clark A.G."/>
            <person name="Eisen M.B."/>
            <person name="Smith D.R."/>
            <person name="Bergman C.M."/>
            <person name="Oliver B."/>
            <person name="Markow T.A."/>
            <person name="Kaufman T.C."/>
            <person name="Kellis M."/>
            <person name="Gelbart W."/>
            <person name="Iyer V.N."/>
            <person name="Pollard D.A."/>
            <person name="Sackton T.B."/>
            <person name="Larracuente A.M."/>
            <person name="Singh N.D."/>
            <person name="Abad J.P."/>
            <person name="Abt D.N."/>
            <person name="Adryan B."/>
            <person name="Aguade M."/>
            <person name="Akashi H."/>
            <person name="Anderson W.W."/>
            <person name="Aquadro C.F."/>
            <person name="Ardell D.H."/>
            <person name="Arguello R."/>
            <person name="Artieri C.G."/>
            <person name="Barbash D.A."/>
            <person name="Barker D."/>
            <person name="Barsanti P."/>
            <person name="Batterham P."/>
            <person name="Batzoglou S."/>
            <person name="Begun D."/>
            <person name="Bhutkar A."/>
            <person name="Blanco E."/>
            <person name="Bosak S.A."/>
            <person name="Bradley R.K."/>
            <person name="Brand A.D."/>
            <person name="Brent M.R."/>
            <person name="Brooks A.N."/>
            <person name="Brown R.H."/>
            <person name="Butlin R.K."/>
            <person name="Caggese C."/>
            <person name="Calvi B.R."/>
            <person name="Bernardo de Carvalho A."/>
            <person name="Caspi A."/>
            <person name="Castrezana S."/>
            <person name="Celniker S.E."/>
            <person name="Chang J.L."/>
            <person name="Chapple C."/>
            <person name="Chatterji S."/>
            <person name="Chinwalla A."/>
            <person name="Civetta A."/>
            <person name="Clifton S.W."/>
            <person name="Comeron J.M."/>
            <person name="Costello J.C."/>
            <person name="Coyne J.A."/>
            <person name="Daub J."/>
            <person name="David R.G."/>
            <person name="Delcher A.L."/>
            <person name="Delehaunty K."/>
            <person name="Do C.B."/>
            <person name="Ebling H."/>
            <person name="Edwards K."/>
            <person name="Eickbush T."/>
            <person name="Evans J.D."/>
            <person name="Filipski A."/>
            <person name="Findeiss S."/>
            <person name="Freyhult E."/>
            <person name="Fulton L."/>
            <person name="Fulton R."/>
            <person name="Garcia A.C."/>
            <person name="Gardiner A."/>
            <person name="Garfield D.A."/>
            <person name="Garvin B.E."/>
            <person name="Gibson G."/>
            <person name="Gilbert D."/>
            <person name="Gnerre S."/>
            <person name="Godfrey J."/>
            <person name="Good R."/>
            <person name="Gotea V."/>
            <person name="Gravely B."/>
            <person name="Greenberg A.J."/>
            <person name="Griffiths-Jones S."/>
            <person name="Gross S."/>
            <person name="Guigo R."/>
            <person name="Gustafson E.A."/>
            <person name="Haerty W."/>
            <person name="Hahn M.W."/>
            <person name="Halligan D.L."/>
            <person name="Halpern A.L."/>
            <person name="Halter G.M."/>
            <person name="Han M.V."/>
            <person name="Heger A."/>
            <person name="Hillier L."/>
            <person name="Hinrichs A.S."/>
            <person name="Holmes I."/>
            <person name="Hoskins R.A."/>
            <person name="Hubisz M.J."/>
            <person name="Hultmark D."/>
            <person name="Huntley M.A."/>
            <person name="Jaffe D.B."/>
            <person name="Jagadeeshan S."/>
            <person name="Jeck W.R."/>
            <person name="Johnson J."/>
            <person name="Jones C.D."/>
            <person name="Jordan W.C."/>
            <person name="Karpen G.H."/>
            <person name="Kataoka E."/>
            <person name="Keightley P.D."/>
            <person name="Kheradpour P."/>
            <person name="Kirkness E.F."/>
            <person name="Koerich L.B."/>
            <person name="Kristiansen K."/>
            <person name="Kudrna D."/>
            <person name="Kulathinal R.J."/>
            <person name="Kumar S."/>
            <person name="Kwok R."/>
            <person name="Lander E."/>
            <person name="Langley C.H."/>
            <person name="Lapoint R."/>
            <person name="Lazzaro B.P."/>
            <person name="Lee S.J."/>
            <person name="Levesque L."/>
            <person name="Li R."/>
            <person name="Lin C.F."/>
            <person name="Lin M.F."/>
            <person name="Lindblad-Toh K."/>
            <person name="Llopart A."/>
            <person name="Long M."/>
            <person name="Low L."/>
            <person name="Lozovsky E."/>
            <person name="Lu J."/>
            <person name="Luo M."/>
            <person name="Machado C.A."/>
            <person name="Makalowski W."/>
            <person name="Marzo M."/>
            <person name="Matsuda M."/>
            <person name="Matzkin L."/>
            <person name="McAllister B."/>
            <person name="McBride C.S."/>
            <person name="McKernan B."/>
            <person name="McKernan K."/>
            <person name="Mendez-Lago M."/>
            <person name="Minx P."/>
            <person name="Mollenhauer M.U."/>
            <person name="Montooth K."/>
            <person name="Mount S.M."/>
            <person name="Mu X."/>
            <person name="Myers E."/>
            <person name="Negre B."/>
            <person name="Newfeld S."/>
            <person name="Nielsen R."/>
            <person name="Noor M.A."/>
            <person name="O'Grady P."/>
            <person name="Pachter L."/>
            <person name="Papaceit M."/>
            <person name="Parisi M.J."/>
            <person name="Parisi M."/>
            <person name="Parts L."/>
            <person name="Pedersen J.S."/>
            <person name="Pesole G."/>
            <person name="Phillippy A.M."/>
            <person name="Ponting C.P."/>
            <person name="Pop M."/>
            <person name="Porcelli D."/>
            <person name="Powell J.R."/>
            <person name="Prohaska S."/>
            <person name="Pruitt K."/>
            <person name="Puig M."/>
            <person name="Quesneville H."/>
            <person name="Ram K.R."/>
            <person name="Rand D."/>
            <person name="Rasmussen M.D."/>
            <person name="Reed L.K."/>
            <person name="Reenan R."/>
            <person name="Reily A."/>
            <person name="Remington K.A."/>
            <person name="Rieger T.T."/>
            <person name="Ritchie M.G."/>
            <person name="Robin C."/>
            <person name="Rogers Y.H."/>
            <person name="Rohde C."/>
            <person name="Rozas J."/>
            <person name="Rubenfield M.J."/>
            <person name="Ruiz A."/>
            <person name="Russo S."/>
            <person name="Salzberg S.L."/>
            <person name="Sanchez-Gracia A."/>
            <person name="Saranga D.J."/>
            <person name="Sato H."/>
            <person name="Schaeffer S.W."/>
            <person name="Schatz M.C."/>
            <person name="Schlenke T."/>
            <person name="Schwartz R."/>
            <person name="Segarra C."/>
            <person name="Singh R.S."/>
            <person name="Sirot L."/>
            <person name="Sirota M."/>
            <person name="Sisneros N.B."/>
            <person name="Smith C.D."/>
            <person name="Smith T.F."/>
            <person name="Spieth J."/>
            <person name="Stage D.E."/>
            <person name="Stark A."/>
            <person name="Stephan W."/>
            <person name="Strausberg R.L."/>
            <person name="Strempel S."/>
            <person name="Sturgill D."/>
            <person name="Sutton G."/>
            <person name="Sutton G.G."/>
            <person name="Tao W."/>
            <person name="Teichmann S."/>
            <person name="Tobari Y.N."/>
            <person name="Tomimura Y."/>
            <person name="Tsolas J.M."/>
            <person name="Valente V.L."/>
            <person name="Venter E."/>
            <person name="Venter J.C."/>
            <person name="Vicario S."/>
            <person name="Vieira F.G."/>
            <person name="Vilella A.J."/>
            <person name="Villasante A."/>
            <person name="Walenz B."/>
            <person name="Wang J."/>
            <person name="Wasserman M."/>
            <person name="Watts T."/>
            <person name="Wilson D."/>
            <person name="Wilson R.K."/>
            <person name="Wing R.A."/>
            <person name="Wolfner M.F."/>
            <person name="Wong A."/>
            <person name="Wong G.K."/>
            <person name="Wu C.I."/>
            <person name="Wu G."/>
            <person name="Yamamoto D."/>
            <person name="Yang H.P."/>
            <person name="Yang S.P."/>
            <person name="Yorke J.A."/>
            <person name="Yoshida K."/>
            <person name="Zdobnov E."/>
            <person name="Zhang P."/>
            <person name="Zhang Y."/>
            <person name="Zimin A.V."/>
            <person name="Baldwin J."/>
            <person name="Abdouelleil A."/>
            <person name="Abdulkadir J."/>
            <person name="Abebe A."/>
            <person name="Abera B."/>
            <person name="Abreu J."/>
            <person name="Acer S.C."/>
            <person name="Aftuck L."/>
            <person name="Alexander A."/>
            <person name="An P."/>
            <person name="Anderson E."/>
            <person name="Anderson S."/>
            <person name="Arachi H."/>
            <person name="Azer M."/>
            <person name="Bachantsang P."/>
            <person name="Barry A."/>
            <person name="Bayul T."/>
            <person name="Berlin A."/>
            <person name="Bessette D."/>
            <person name="Bloom T."/>
            <person name="Blye J."/>
            <person name="Boguslavskiy L."/>
            <person name="Bonnet C."/>
            <person name="Boukhgalter B."/>
            <person name="Bourzgui I."/>
            <person name="Brown A."/>
            <person name="Cahill P."/>
            <person name="Channer S."/>
            <person name="Cheshatsang Y."/>
            <person name="Chuda L."/>
            <person name="Citroen M."/>
            <person name="Collymore A."/>
            <person name="Cooke P."/>
            <person name="Costello M."/>
            <person name="D'Aco K."/>
            <person name="Daza R."/>
            <person name="De Haan G."/>
            <person name="DeGray S."/>
            <person name="DeMaso C."/>
            <person name="Dhargay N."/>
            <person name="Dooley K."/>
            <person name="Dooley E."/>
            <person name="Doricent M."/>
            <person name="Dorje P."/>
            <person name="Dorjee K."/>
            <person name="Dupes A."/>
            <person name="Elong R."/>
            <person name="Falk J."/>
            <person name="Farina A."/>
            <person name="Faro S."/>
            <person name="Ferguson D."/>
            <person name="Fisher S."/>
            <person name="Foley C.D."/>
            <person name="Franke A."/>
            <person name="Friedrich D."/>
            <person name="Gadbois L."/>
            <person name="Gearin G."/>
            <person name="Gearin C.R."/>
            <person name="Giannoukos G."/>
            <person name="Goode T."/>
            <person name="Graham J."/>
            <person name="Grandbois E."/>
            <person name="Grewal S."/>
            <person name="Gyaltsen K."/>
            <person name="Hafez N."/>
            <person name="Hagos B."/>
            <person name="Hall J."/>
            <person name="Henson C."/>
            <person name="Hollinger A."/>
            <person name="Honan T."/>
            <person name="Huard M.D."/>
            <person name="Hughes L."/>
            <person name="Hurhula B."/>
            <person name="Husby M.E."/>
            <person name="Kamat A."/>
            <person name="Kanga B."/>
            <person name="Kashin S."/>
            <person name="Khazanovich D."/>
            <person name="Kisner P."/>
            <person name="Lance K."/>
            <person name="Lara M."/>
            <person name="Lee W."/>
            <person name="Lennon N."/>
            <person name="Letendre F."/>
            <person name="LeVine R."/>
            <person name="Lipovsky A."/>
            <person name="Liu X."/>
            <person name="Liu J."/>
            <person name="Liu S."/>
            <person name="Lokyitsang T."/>
            <person name="Lokyitsang Y."/>
            <person name="Lubonja R."/>
            <person name="Lui A."/>
            <person name="MacDonald P."/>
            <person name="Magnisalis V."/>
            <person name="Maru K."/>
            <person name="Matthews C."/>
            <person name="McCusker W."/>
            <person name="McDonough S."/>
            <person name="Mehta T."/>
            <person name="Meldrim J."/>
            <person name="Meneus L."/>
            <person name="Mihai O."/>
            <person name="Mihalev A."/>
            <person name="Mihova T."/>
            <person name="Mittelman R."/>
            <person name="Mlenga V."/>
            <person name="Montmayeur A."/>
            <person name="Mulrain L."/>
            <person name="Navidi A."/>
            <person name="Naylor J."/>
            <person name="Negash T."/>
            <person name="Nguyen T."/>
            <person name="Nguyen N."/>
            <person name="Nicol R."/>
            <person name="Norbu C."/>
            <person name="Norbu N."/>
            <person name="Novod N."/>
            <person name="O'Neill B."/>
            <person name="Osman S."/>
            <person name="Markiewicz E."/>
            <person name="Oyono O.L."/>
            <person name="Patti C."/>
            <person name="Phunkhang P."/>
            <person name="Pierre F."/>
            <person name="Priest M."/>
            <person name="Raghuraman S."/>
            <person name="Rege F."/>
            <person name="Reyes R."/>
            <person name="Rise C."/>
            <person name="Rogov P."/>
            <person name="Ross K."/>
            <person name="Ryan E."/>
            <person name="Settipalli S."/>
            <person name="Shea T."/>
            <person name="Sherpa N."/>
            <person name="Shi L."/>
            <person name="Shih D."/>
            <person name="Sparrow T."/>
            <person name="Spaulding J."/>
            <person name="Stalker J."/>
            <person name="Stange-Thomann N."/>
            <person name="Stavropoulos S."/>
            <person name="Stone C."/>
            <person name="Strader C."/>
            <person name="Tesfaye S."/>
            <person name="Thomson T."/>
            <person name="Thoulutsang Y."/>
            <person name="Thoulutsang D."/>
            <person name="Topham K."/>
            <person name="Topping I."/>
            <person name="Tsamla T."/>
            <person name="Vassiliev H."/>
            <person name="Vo A."/>
            <person name="Wangchuk T."/>
            <person name="Wangdi T."/>
            <person name="Weiand M."/>
            <person name="Wilkinson J."/>
            <person name="Wilson A."/>
            <person name="Yadav S."/>
            <person name="Young G."/>
            <person name="Yu Q."/>
            <person name="Zembek L."/>
            <person name="Zhong D."/>
            <person name="Zimmer A."/>
            <person name="Zwirko Z."/>
            <person name="Jaffe D.B."/>
            <person name="Alvarez P."/>
            <person name="Brockman W."/>
            <person name="Butler J."/>
            <person name="Chin C."/>
            <person name="Gnerre S."/>
            <person name="Grabherr M."/>
            <person name="Kleber M."/>
            <person name="Mauceli E."/>
            <person name="MacCallum I."/>
        </authorList>
    </citation>
    <scope>NUCLEOTIDE SEQUENCE [LARGE SCALE GENOMIC DNA]</scope>
    <source>
        <strain evidence="12">Tucson 14030-0811.24</strain>
    </source>
</reference>
<dbReference type="SMR" id="B4MQX3"/>
<dbReference type="PhylomeDB" id="B4MQX3"/>
<evidence type="ECO:0000256" key="5">
    <source>
        <dbReference type="ARBA" id="ARBA00022859"/>
    </source>
</evidence>
<dbReference type="FunFam" id="3.30.30.10:FF:000005">
    <property type="entry name" value="Defensin"/>
    <property type="match status" value="1"/>
</dbReference>
<dbReference type="FunCoup" id="B4MQX3">
    <property type="interactions" value="74"/>
</dbReference>
<evidence type="ECO:0000256" key="6">
    <source>
        <dbReference type="ARBA" id="ARBA00022940"/>
    </source>
</evidence>
<dbReference type="Gene3D" id="3.30.30.10">
    <property type="entry name" value="Knottin, scorpion toxin-like"/>
    <property type="match status" value="1"/>
</dbReference>
<dbReference type="CDD" id="cd21806">
    <property type="entry name" value="DEFL_defensin-like"/>
    <property type="match status" value="1"/>
</dbReference>
<dbReference type="InterPro" id="IPR001542">
    <property type="entry name" value="Defensin_invertebrate/fungal"/>
</dbReference>
<evidence type="ECO:0000313" key="11">
    <source>
        <dbReference type="EMBL" id="EDW74512.1"/>
    </source>
</evidence>
<dbReference type="KEGG" id="dwi:6640490"/>
<dbReference type="GO" id="GO:0045087">
    <property type="term" value="P:innate immune response"/>
    <property type="evidence" value="ECO:0007669"/>
    <property type="project" value="UniProtKB-KW"/>
</dbReference>
<evidence type="ECO:0000256" key="2">
    <source>
        <dbReference type="ARBA" id="ARBA00022525"/>
    </source>
</evidence>
<evidence type="ECO:0000256" key="4">
    <source>
        <dbReference type="ARBA" id="ARBA00022588"/>
    </source>
</evidence>
<dbReference type="InterPro" id="IPR036574">
    <property type="entry name" value="Scorpion_toxin-like_sf"/>
</dbReference>
<dbReference type="AlphaFoldDB" id="B4MQX3"/>
<dbReference type="Proteomes" id="UP000007798">
    <property type="component" value="Unassembled WGS sequence"/>
</dbReference>
<dbReference type="SUPFAM" id="SSF57095">
    <property type="entry name" value="Scorpion toxin-like"/>
    <property type="match status" value="1"/>
</dbReference>
<sequence>MKCVLILFVTLAMMMCLSQAQPVGEEKARVRPLIQVREDYPGSQVKEDKDESVETHYRQKRATCDLLSKFNVNHSVCAAHCLARGNRGGYCNSQAVCICRK</sequence>
<protein>
    <submittedName>
        <fullName evidence="11">GK21361</fullName>
    </submittedName>
</protein>
<comment type="subcellular location">
    <subcellularLocation>
        <location evidence="1">Secreted</location>
    </subcellularLocation>
</comment>
<feature type="signal peptide" evidence="9">
    <location>
        <begin position="1"/>
        <end position="20"/>
    </location>
</feature>
<keyword evidence="9" id="KW-0732">Signal</keyword>
<keyword evidence="4" id="KW-0399">Innate immunity</keyword>
<evidence type="ECO:0000256" key="9">
    <source>
        <dbReference type="SAM" id="SignalP"/>
    </source>
</evidence>
<gene>
    <name evidence="11" type="primary">Dwil\GK21361</name>
    <name evidence="11" type="ORF">Dwil_GK21361</name>
</gene>
<keyword evidence="3" id="KW-0929">Antimicrobial</keyword>
<evidence type="ECO:0000256" key="8">
    <source>
        <dbReference type="ARBA" id="ARBA00023157"/>
    </source>
</evidence>
<dbReference type="PANTHER" id="PTHR13645">
    <property type="entry name" value="DEFENSIN"/>
    <property type="match status" value="1"/>
</dbReference>
<dbReference type="OMA" id="ESVETHY"/>
<keyword evidence="12" id="KW-1185">Reference proteome</keyword>
<dbReference type="Pfam" id="PF01097">
    <property type="entry name" value="Defensin_2"/>
    <property type="match status" value="1"/>
</dbReference>
<evidence type="ECO:0000313" key="12">
    <source>
        <dbReference type="Proteomes" id="UP000007798"/>
    </source>
</evidence>
<evidence type="ECO:0000256" key="7">
    <source>
        <dbReference type="ARBA" id="ARBA00023022"/>
    </source>
</evidence>
<dbReference type="PANTHER" id="PTHR13645:SF0">
    <property type="entry name" value="DEFENSIN"/>
    <property type="match status" value="1"/>
</dbReference>
<keyword evidence="6" id="KW-0211">Defensin</keyword>
<evidence type="ECO:0000256" key="3">
    <source>
        <dbReference type="ARBA" id="ARBA00022529"/>
    </source>
</evidence>
<dbReference type="InParanoid" id="B4MQX3"/>
<organism evidence="12">
    <name type="scientific">Drosophila willistoni</name>
    <name type="common">Fruit fly</name>
    <dbReference type="NCBI Taxonomy" id="7260"/>
    <lineage>
        <taxon>Eukaryota</taxon>
        <taxon>Metazoa</taxon>
        <taxon>Ecdysozoa</taxon>
        <taxon>Arthropoda</taxon>
        <taxon>Hexapoda</taxon>
        <taxon>Insecta</taxon>
        <taxon>Pterygota</taxon>
        <taxon>Neoptera</taxon>
        <taxon>Endopterygota</taxon>
        <taxon>Diptera</taxon>
        <taxon>Brachycera</taxon>
        <taxon>Muscomorpha</taxon>
        <taxon>Ephydroidea</taxon>
        <taxon>Drosophilidae</taxon>
        <taxon>Drosophila</taxon>
        <taxon>Sophophora</taxon>
    </lineage>
</organism>
<dbReference type="GO" id="GO:0006959">
    <property type="term" value="P:humoral immune response"/>
    <property type="evidence" value="ECO:0007669"/>
    <property type="project" value="TreeGrafter"/>
</dbReference>
<keyword evidence="8" id="KW-1015">Disulfide bond</keyword>
<evidence type="ECO:0000256" key="1">
    <source>
        <dbReference type="ARBA" id="ARBA00004613"/>
    </source>
</evidence>